<keyword evidence="1" id="KW-0472">Membrane</keyword>
<keyword evidence="1" id="KW-1133">Transmembrane helix</keyword>
<dbReference type="GeneID" id="33320998"/>
<feature type="transmembrane region" description="Helical" evidence="1">
    <location>
        <begin position="109"/>
        <end position="130"/>
    </location>
</feature>
<accession>A0A2Z2N0R7</accession>
<dbReference type="EMBL" id="CP015193">
    <property type="protein sequence ID" value="ASJ15655.1"/>
    <property type="molecule type" value="Genomic_DNA"/>
</dbReference>
<organism evidence="2 3">
    <name type="scientific">Thermococcus chitonophagus</name>
    <dbReference type="NCBI Taxonomy" id="54262"/>
    <lineage>
        <taxon>Archaea</taxon>
        <taxon>Methanobacteriati</taxon>
        <taxon>Methanobacteriota</taxon>
        <taxon>Thermococci</taxon>
        <taxon>Thermococcales</taxon>
        <taxon>Thermococcaceae</taxon>
        <taxon>Thermococcus</taxon>
    </lineage>
</organism>
<evidence type="ECO:0000256" key="1">
    <source>
        <dbReference type="SAM" id="Phobius"/>
    </source>
</evidence>
<feature type="transmembrane region" description="Helical" evidence="1">
    <location>
        <begin position="12"/>
        <end position="39"/>
    </location>
</feature>
<dbReference type="AlphaFoldDB" id="A0A2Z2N0R7"/>
<evidence type="ECO:0000313" key="2">
    <source>
        <dbReference type="EMBL" id="ASJ15655.1"/>
    </source>
</evidence>
<gene>
    <name evidence="2" type="ORF">A3L04_00470</name>
</gene>
<proteinExistence type="predicted"/>
<keyword evidence="1" id="KW-0812">Transmembrane</keyword>
<evidence type="ECO:0000313" key="3">
    <source>
        <dbReference type="Proteomes" id="UP000250189"/>
    </source>
</evidence>
<protein>
    <submittedName>
        <fullName evidence="2">Uncharacterized protein</fullName>
    </submittedName>
</protein>
<dbReference type="RefSeq" id="WP_068575705.1">
    <property type="nucleotide sequence ID" value="NZ_CP015193.1"/>
</dbReference>
<keyword evidence="3" id="KW-1185">Reference proteome</keyword>
<sequence>MVISVRVNSVLGFFGVLALYLGYLVVIIALLFLSLFLGLGKLSGVTWEMDIKCLLGFLCEKLLVPIELSVLLHEVFQYMIIRKPVLVELRLWEPAFMWTPIGDVSKRKAVVAVVSGSLVPLFIGVYLIMIGMGLEALPFLVISLSPVIGGARDVKAY</sequence>
<reference evidence="2 3" key="1">
    <citation type="submission" date="2016-04" db="EMBL/GenBank/DDBJ databases">
        <title>Complete genome sequence of Thermococcus chitonophagus type strain GC74.</title>
        <authorList>
            <person name="Oger P.M."/>
        </authorList>
    </citation>
    <scope>NUCLEOTIDE SEQUENCE [LARGE SCALE GENOMIC DNA]</scope>
    <source>
        <strain evidence="2 3">GC74</strain>
    </source>
</reference>
<dbReference type="Proteomes" id="UP000250189">
    <property type="component" value="Chromosome"/>
</dbReference>
<name>A0A2Z2N0R7_9EURY</name>